<dbReference type="InterPro" id="IPR001345">
    <property type="entry name" value="PG/BPGM_mutase_AS"/>
</dbReference>
<keyword evidence="2" id="KW-0413">Isomerase</keyword>
<sequence length="217" mass="23905">MPISTELILARHGEADCNVAGLVGGKHTCTGLTDRGHDQVTRLAERLRTEAPVHALYTSPRRRTQQTAAALGKALGLRPHIDHQLRGLEHGNADGSDWATIKTHFGGRPQWRPHVPIAAGAESWNAYLARTRAALEHILTHHEGRRILVAAHGETIETSFVLFHDLPLSETERPGVVTGHASLTRWQRHLNRFGHAVWMLISHNDTQHLTAATNPAA</sequence>
<dbReference type="Pfam" id="PF00300">
    <property type="entry name" value="His_Phos_1"/>
    <property type="match status" value="1"/>
</dbReference>
<dbReference type="InterPro" id="IPR013078">
    <property type="entry name" value="His_Pase_superF_clade-1"/>
</dbReference>
<keyword evidence="3" id="KW-1185">Reference proteome</keyword>
<reference evidence="2" key="1">
    <citation type="submission" date="2023-07" db="EMBL/GenBank/DDBJ databases">
        <title>Sequencing the genomes of 1000 actinobacteria strains.</title>
        <authorList>
            <person name="Klenk H.-P."/>
        </authorList>
    </citation>
    <scope>NUCLEOTIDE SEQUENCE</scope>
    <source>
        <strain evidence="2">DSM 45977</strain>
    </source>
</reference>
<protein>
    <submittedName>
        <fullName evidence="2">Phosphoglycerate mutase</fullName>
        <ecNumber evidence="2">5.4.2.12</ecNumber>
    </submittedName>
</protein>
<proteinExistence type="predicted"/>
<comment type="caution">
    <text evidence="2">The sequence shown here is derived from an EMBL/GenBank/DDBJ whole genome shotgun (WGS) entry which is preliminary data.</text>
</comment>
<feature type="binding site" evidence="1">
    <location>
        <begin position="11"/>
        <end position="18"/>
    </location>
    <ligand>
        <name>substrate</name>
    </ligand>
</feature>
<dbReference type="InterPro" id="IPR029033">
    <property type="entry name" value="His_PPase_superfam"/>
</dbReference>
<name>A0AAE3ZHU8_9ACTN</name>
<feature type="binding site" evidence="1">
    <location>
        <position position="63"/>
    </location>
    <ligand>
        <name>substrate</name>
    </ligand>
</feature>
<evidence type="ECO:0000313" key="3">
    <source>
        <dbReference type="Proteomes" id="UP001180845"/>
    </source>
</evidence>
<dbReference type="GO" id="GO:0005737">
    <property type="term" value="C:cytoplasm"/>
    <property type="evidence" value="ECO:0007669"/>
    <property type="project" value="TreeGrafter"/>
</dbReference>
<dbReference type="CDD" id="cd07067">
    <property type="entry name" value="HP_PGM_like"/>
    <property type="match status" value="1"/>
</dbReference>
<accession>A0AAE3ZHU8</accession>
<gene>
    <name evidence="2" type="ORF">JOF55_004059</name>
</gene>
<dbReference type="GO" id="GO:0016791">
    <property type="term" value="F:phosphatase activity"/>
    <property type="evidence" value="ECO:0007669"/>
    <property type="project" value="TreeGrafter"/>
</dbReference>
<evidence type="ECO:0000256" key="1">
    <source>
        <dbReference type="PIRSR" id="PIRSR613078-2"/>
    </source>
</evidence>
<dbReference type="RefSeq" id="WP_310276677.1">
    <property type="nucleotide sequence ID" value="NZ_JAVDXW010000001.1"/>
</dbReference>
<dbReference type="SUPFAM" id="SSF53254">
    <property type="entry name" value="Phosphoglycerate mutase-like"/>
    <property type="match status" value="1"/>
</dbReference>
<dbReference type="PROSITE" id="PS00175">
    <property type="entry name" value="PG_MUTASE"/>
    <property type="match status" value="1"/>
</dbReference>
<dbReference type="AlphaFoldDB" id="A0AAE3ZHU8"/>
<dbReference type="PANTHER" id="PTHR48100">
    <property type="entry name" value="BROAD-SPECIFICITY PHOSPHATASE YOR283W-RELATED"/>
    <property type="match status" value="1"/>
</dbReference>
<organism evidence="2 3">
    <name type="scientific">Haloactinomyces albus</name>
    <dbReference type="NCBI Taxonomy" id="1352928"/>
    <lineage>
        <taxon>Bacteria</taxon>
        <taxon>Bacillati</taxon>
        <taxon>Actinomycetota</taxon>
        <taxon>Actinomycetes</taxon>
        <taxon>Actinopolysporales</taxon>
        <taxon>Actinopolysporaceae</taxon>
        <taxon>Haloactinomyces</taxon>
    </lineage>
</organism>
<evidence type="ECO:0000313" key="2">
    <source>
        <dbReference type="EMBL" id="MDR7303878.1"/>
    </source>
</evidence>
<dbReference type="PANTHER" id="PTHR48100:SF62">
    <property type="entry name" value="GLUCOSYL-3-PHOSPHOGLYCERATE PHOSPHATASE"/>
    <property type="match status" value="1"/>
</dbReference>
<dbReference type="GO" id="GO:0004619">
    <property type="term" value="F:phosphoglycerate mutase activity"/>
    <property type="evidence" value="ECO:0007669"/>
    <property type="project" value="UniProtKB-EC"/>
</dbReference>
<dbReference type="EC" id="5.4.2.12" evidence="2"/>
<dbReference type="EMBL" id="JAVDXW010000001">
    <property type="protein sequence ID" value="MDR7303878.1"/>
    <property type="molecule type" value="Genomic_DNA"/>
</dbReference>
<dbReference type="Proteomes" id="UP001180845">
    <property type="component" value="Unassembled WGS sequence"/>
</dbReference>
<dbReference type="Gene3D" id="3.40.50.1240">
    <property type="entry name" value="Phosphoglycerate mutase-like"/>
    <property type="match status" value="1"/>
</dbReference>
<dbReference type="SMART" id="SM00855">
    <property type="entry name" value="PGAM"/>
    <property type="match status" value="1"/>
</dbReference>
<dbReference type="InterPro" id="IPR050275">
    <property type="entry name" value="PGM_Phosphatase"/>
</dbReference>